<evidence type="ECO:0000313" key="2">
    <source>
        <dbReference type="Proteomes" id="UP000298030"/>
    </source>
</evidence>
<evidence type="ECO:0008006" key="3">
    <source>
        <dbReference type="Google" id="ProtNLM"/>
    </source>
</evidence>
<comment type="caution">
    <text evidence="1">The sequence shown here is derived from an EMBL/GenBank/DDBJ whole genome shotgun (WGS) entry which is preliminary data.</text>
</comment>
<organism evidence="1 2">
    <name type="scientific">Coprinellus micaceus</name>
    <name type="common">Glistening ink-cap mushroom</name>
    <name type="synonym">Coprinus micaceus</name>
    <dbReference type="NCBI Taxonomy" id="71717"/>
    <lineage>
        <taxon>Eukaryota</taxon>
        <taxon>Fungi</taxon>
        <taxon>Dikarya</taxon>
        <taxon>Basidiomycota</taxon>
        <taxon>Agaricomycotina</taxon>
        <taxon>Agaricomycetes</taxon>
        <taxon>Agaricomycetidae</taxon>
        <taxon>Agaricales</taxon>
        <taxon>Agaricineae</taxon>
        <taxon>Psathyrellaceae</taxon>
        <taxon>Coprinellus</taxon>
    </lineage>
</organism>
<name>A0A4Y7TCM7_COPMI</name>
<sequence length="278" mass="31099">MPAPKFHTKEGKQIDKFFKQISDQVEDDDVILPVFGPSGCGRSLFIDKLLPPDATRRPNVQGGLQSVTKSCELFVVESGPFRRNSDYRKLPGRLVMIDTPGFHNSHASDEKVAQDIGSCLQSLYSQRKVWVAGAIVMVSIENDRIRPARSDSLPDELNSQSAPRPVAIVTSHWDFLADLTEGRRKEAILRKSLWVNAPEHALMFRFDKTSDSAWKAVDGIVHEFASLSGVVGDGTARHRKHRSTLRKERRRYAGIIGRLVYFVVGLVHGQRMGGRRGP</sequence>
<proteinExistence type="predicted"/>
<evidence type="ECO:0000313" key="1">
    <source>
        <dbReference type="EMBL" id="TEB31678.1"/>
    </source>
</evidence>
<dbReference type="OrthoDB" id="8954335at2759"/>
<dbReference type="Gene3D" id="3.40.50.300">
    <property type="entry name" value="P-loop containing nucleotide triphosphate hydrolases"/>
    <property type="match status" value="1"/>
</dbReference>
<dbReference type="InterPro" id="IPR027417">
    <property type="entry name" value="P-loop_NTPase"/>
</dbReference>
<keyword evidence="2" id="KW-1185">Reference proteome</keyword>
<gene>
    <name evidence="1" type="ORF">FA13DRAFT_1732553</name>
</gene>
<accession>A0A4Y7TCM7</accession>
<dbReference type="EMBL" id="QPFP01000018">
    <property type="protein sequence ID" value="TEB31678.1"/>
    <property type="molecule type" value="Genomic_DNA"/>
</dbReference>
<dbReference type="AlphaFoldDB" id="A0A4Y7TCM7"/>
<protein>
    <recommendedName>
        <fullName evidence="3">G domain-containing protein</fullName>
    </recommendedName>
</protein>
<dbReference type="Proteomes" id="UP000298030">
    <property type="component" value="Unassembled WGS sequence"/>
</dbReference>
<dbReference type="STRING" id="71717.A0A4Y7TCM7"/>
<dbReference type="SUPFAM" id="SSF52540">
    <property type="entry name" value="P-loop containing nucleoside triphosphate hydrolases"/>
    <property type="match status" value="1"/>
</dbReference>
<reference evidence="1 2" key="1">
    <citation type="journal article" date="2019" name="Nat. Ecol. Evol.">
        <title>Megaphylogeny resolves global patterns of mushroom evolution.</title>
        <authorList>
            <person name="Varga T."/>
            <person name="Krizsan K."/>
            <person name="Foldi C."/>
            <person name="Dima B."/>
            <person name="Sanchez-Garcia M."/>
            <person name="Sanchez-Ramirez S."/>
            <person name="Szollosi G.J."/>
            <person name="Szarkandi J.G."/>
            <person name="Papp V."/>
            <person name="Albert L."/>
            <person name="Andreopoulos W."/>
            <person name="Angelini C."/>
            <person name="Antonin V."/>
            <person name="Barry K.W."/>
            <person name="Bougher N.L."/>
            <person name="Buchanan P."/>
            <person name="Buyck B."/>
            <person name="Bense V."/>
            <person name="Catcheside P."/>
            <person name="Chovatia M."/>
            <person name="Cooper J."/>
            <person name="Damon W."/>
            <person name="Desjardin D."/>
            <person name="Finy P."/>
            <person name="Geml J."/>
            <person name="Haridas S."/>
            <person name="Hughes K."/>
            <person name="Justo A."/>
            <person name="Karasinski D."/>
            <person name="Kautmanova I."/>
            <person name="Kiss B."/>
            <person name="Kocsube S."/>
            <person name="Kotiranta H."/>
            <person name="LaButti K.M."/>
            <person name="Lechner B.E."/>
            <person name="Liimatainen K."/>
            <person name="Lipzen A."/>
            <person name="Lukacs Z."/>
            <person name="Mihaltcheva S."/>
            <person name="Morgado L.N."/>
            <person name="Niskanen T."/>
            <person name="Noordeloos M.E."/>
            <person name="Ohm R.A."/>
            <person name="Ortiz-Santana B."/>
            <person name="Ovrebo C."/>
            <person name="Racz N."/>
            <person name="Riley R."/>
            <person name="Savchenko A."/>
            <person name="Shiryaev A."/>
            <person name="Soop K."/>
            <person name="Spirin V."/>
            <person name="Szebenyi C."/>
            <person name="Tomsovsky M."/>
            <person name="Tulloss R.E."/>
            <person name="Uehling J."/>
            <person name="Grigoriev I.V."/>
            <person name="Vagvolgyi C."/>
            <person name="Papp T."/>
            <person name="Martin F.M."/>
            <person name="Miettinen O."/>
            <person name="Hibbett D.S."/>
            <person name="Nagy L.G."/>
        </authorList>
    </citation>
    <scope>NUCLEOTIDE SEQUENCE [LARGE SCALE GENOMIC DNA]</scope>
    <source>
        <strain evidence="1 2">FP101781</strain>
    </source>
</reference>